<dbReference type="EMBL" id="JBHUEE010000007">
    <property type="protein sequence ID" value="MFD1718968.1"/>
    <property type="molecule type" value="Genomic_DNA"/>
</dbReference>
<name>A0ABW4L5V4_9MICO</name>
<dbReference type="Gene3D" id="3.40.50.720">
    <property type="entry name" value="NAD(P)-binding Rossmann-like Domain"/>
    <property type="match status" value="1"/>
</dbReference>
<evidence type="ECO:0000313" key="4">
    <source>
        <dbReference type="Proteomes" id="UP001597277"/>
    </source>
</evidence>
<feature type="compositionally biased region" description="Low complexity" evidence="1">
    <location>
        <begin position="355"/>
        <end position="368"/>
    </location>
</feature>
<accession>A0ABW4L5V4</accession>
<evidence type="ECO:0000256" key="1">
    <source>
        <dbReference type="SAM" id="MobiDB-lite"/>
    </source>
</evidence>
<comment type="caution">
    <text evidence="3">The sequence shown here is derived from an EMBL/GenBank/DDBJ whole genome shotgun (WGS) entry which is preliminary data.</text>
</comment>
<dbReference type="InterPro" id="IPR050177">
    <property type="entry name" value="Lipid_A_modif_metabolic_enz"/>
</dbReference>
<evidence type="ECO:0000259" key="2">
    <source>
        <dbReference type="Pfam" id="PF01370"/>
    </source>
</evidence>
<keyword evidence="4" id="KW-1185">Reference proteome</keyword>
<dbReference type="InterPro" id="IPR036291">
    <property type="entry name" value="NAD(P)-bd_dom_sf"/>
</dbReference>
<feature type="domain" description="NAD-dependent epimerase/dehydratase" evidence="2">
    <location>
        <begin position="3"/>
        <end position="244"/>
    </location>
</feature>
<dbReference type="PANTHER" id="PTHR43245:SF52">
    <property type="entry name" value="NAD-DEPENDENT EPIMERASE_DEHYDRATASE"/>
    <property type="match status" value="1"/>
</dbReference>
<dbReference type="Pfam" id="PF01370">
    <property type="entry name" value="Epimerase"/>
    <property type="match status" value="1"/>
</dbReference>
<organism evidence="3 4">
    <name type="scientific">Georgenia deserti</name>
    <dbReference type="NCBI Taxonomy" id="2093781"/>
    <lineage>
        <taxon>Bacteria</taxon>
        <taxon>Bacillati</taxon>
        <taxon>Actinomycetota</taxon>
        <taxon>Actinomycetes</taxon>
        <taxon>Micrococcales</taxon>
        <taxon>Bogoriellaceae</taxon>
        <taxon>Georgenia</taxon>
    </lineage>
</organism>
<proteinExistence type="predicted"/>
<dbReference type="SUPFAM" id="SSF51735">
    <property type="entry name" value="NAD(P)-binding Rossmann-fold domains"/>
    <property type="match status" value="1"/>
</dbReference>
<dbReference type="RefSeq" id="WP_388008311.1">
    <property type="nucleotide sequence ID" value="NZ_JBHUEE010000007.1"/>
</dbReference>
<dbReference type="InterPro" id="IPR001509">
    <property type="entry name" value="Epimerase_deHydtase"/>
</dbReference>
<dbReference type="PANTHER" id="PTHR43245">
    <property type="entry name" value="BIFUNCTIONAL POLYMYXIN RESISTANCE PROTEIN ARNA"/>
    <property type="match status" value="1"/>
</dbReference>
<feature type="region of interest" description="Disordered" evidence="1">
    <location>
        <begin position="341"/>
        <end position="376"/>
    </location>
</feature>
<gene>
    <name evidence="3" type="ORF">ACFSE6_14065</name>
</gene>
<dbReference type="Proteomes" id="UP001597277">
    <property type="component" value="Unassembled WGS sequence"/>
</dbReference>
<protein>
    <submittedName>
        <fullName evidence="3">NAD-dependent epimerase/dehydratase family protein</fullName>
    </submittedName>
</protein>
<reference evidence="4" key="1">
    <citation type="journal article" date="2019" name="Int. J. Syst. Evol. Microbiol.">
        <title>The Global Catalogue of Microorganisms (GCM) 10K type strain sequencing project: providing services to taxonomists for standard genome sequencing and annotation.</title>
        <authorList>
            <consortium name="The Broad Institute Genomics Platform"/>
            <consortium name="The Broad Institute Genome Sequencing Center for Infectious Disease"/>
            <person name="Wu L."/>
            <person name="Ma J."/>
        </authorList>
    </citation>
    <scope>NUCLEOTIDE SEQUENCE [LARGE SCALE GENOMIC DNA]</scope>
    <source>
        <strain evidence="4">JCM 17130</strain>
    </source>
</reference>
<sequence>MKVAVVGASGNVGTAVLNHLVDASEVTGVVGIARRMPDRDVAPYSSAEWHLVDVGAEARDDAAEEAIIERLVAAFDGVDAVVHLAWLIQPNHERDLLRRTNVEGTARVARAVVRAGVGHLVCASSWAVYSPAPDLTPRDEAWARDGVRSSHYSVDKAAQERVLDDLEAEYPELVVTRMRTGLVLTADAGASIARYFIGPWVPRRLLAPGALPILPTPTGLRAQVVHADDAGRAYLEVLRRRAGGGFNLSTGETLLGEDLARILDHGRTVPVPAGVARSLLHYAWRSRLFASDPGFLDMATTLPVMDVTRARRELEWEPRHDADATVRDLLDGMVRRAGGASVPLRPHDRSFEGVPGLRPALRGRAPAATGEPGGPLDRELLRTYLDDHLSGSTAGVARIERMARAYADTPIGPDLRLLAGEIGHGRDELMTLMDELGLPTRPHRQGLAWVAERLGRLKTNGRVTHQSPLTVLLELELMRSAVAGQAGLWQTMVEIAGDLGMGRDRFAELAERSIAFQTRLEELHARVRGDALRASGERPLKLA</sequence>
<evidence type="ECO:0000313" key="3">
    <source>
        <dbReference type="EMBL" id="MFD1718968.1"/>
    </source>
</evidence>